<dbReference type="InParanoid" id="A0A0V1AMS2"/>
<keyword evidence="2" id="KW-1185">Reference proteome</keyword>
<dbReference type="Proteomes" id="UP000054776">
    <property type="component" value="Unassembled WGS sequence"/>
</dbReference>
<sequence>MFTSYGNLHDFLTPSASKIGFDLHIDAAIMKTTGSRKLSIVIIWF</sequence>
<accession>A0A0V1AMS2</accession>
<organism evidence="1 2">
    <name type="scientific">Trichinella spiralis</name>
    <name type="common">Trichina worm</name>
    <dbReference type="NCBI Taxonomy" id="6334"/>
    <lineage>
        <taxon>Eukaryota</taxon>
        <taxon>Metazoa</taxon>
        <taxon>Ecdysozoa</taxon>
        <taxon>Nematoda</taxon>
        <taxon>Enoplea</taxon>
        <taxon>Dorylaimia</taxon>
        <taxon>Trichinellida</taxon>
        <taxon>Trichinellidae</taxon>
        <taxon>Trichinella</taxon>
    </lineage>
</organism>
<reference evidence="1 2" key="1">
    <citation type="submission" date="2015-01" db="EMBL/GenBank/DDBJ databases">
        <title>Evolution of Trichinella species and genotypes.</title>
        <authorList>
            <person name="Korhonen P.K."/>
            <person name="Edoardo P."/>
            <person name="Giuseppe L.R."/>
            <person name="Gasser R.B."/>
        </authorList>
    </citation>
    <scope>NUCLEOTIDE SEQUENCE [LARGE SCALE GENOMIC DNA]</scope>
    <source>
        <strain evidence="1">ISS3</strain>
    </source>
</reference>
<evidence type="ECO:0000313" key="2">
    <source>
        <dbReference type="Proteomes" id="UP000054776"/>
    </source>
</evidence>
<proteinExistence type="predicted"/>
<dbReference type="EMBL" id="JYDH01000580">
    <property type="protein sequence ID" value="KRY26087.1"/>
    <property type="molecule type" value="Genomic_DNA"/>
</dbReference>
<comment type="caution">
    <text evidence="1">The sequence shown here is derived from an EMBL/GenBank/DDBJ whole genome shotgun (WGS) entry which is preliminary data.</text>
</comment>
<dbReference type="AlphaFoldDB" id="A0A0V1AMS2"/>
<gene>
    <name evidence="1" type="ORF">T01_2381</name>
</gene>
<protein>
    <submittedName>
        <fullName evidence="1">Uncharacterized protein</fullName>
    </submittedName>
</protein>
<evidence type="ECO:0000313" key="1">
    <source>
        <dbReference type="EMBL" id="KRY26087.1"/>
    </source>
</evidence>
<name>A0A0V1AMS2_TRISP</name>